<comment type="similarity">
    <text evidence="1">Belongs to the HEATR5 family.</text>
</comment>
<evidence type="ECO:0000256" key="1">
    <source>
        <dbReference type="ARBA" id="ARBA00008304"/>
    </source>
</evidence>
<proteinExistence type="inferred from homology"/>
<name>A0A9W8I8N7_9FUNG</name>
<sequence length="2314" mass="251729">MGLTLLAIQHSLTQSNQTEREAALICAGQLFEQLGNKAGFRLLSCFGDFVTAALRIVNTSSSGNSLKATALRMLPRLLAGGGSKMLNEQHARDILKCVRNNLVHRSPMVVMAAAWTLETLARVYRQMDRDAMIAQLIKLVGTRVTVVRQTLARALACVVATSVDSSSSLLLGNVGKLDNPSVSSVRSSSDINSRNVRAASVAASSTRRDAMGRASGDLPSSPPTSSSQMAQSTVTSPQISKARQNASGPKLWPLTQGLDRLRVAFRSGSRELCVGIADAYAMVWDELGSTVVASNYANIVRHVLSLLPSASDLAEQHRVWEVRSLCEQILQAARLMLSTSADMDMARQTLWDLWISDSASESFVSSDAIQIVLCEWQYLGPLVDSEANGKTVPLERWLTSSQEQIRRSAASALYHFTQRGHIAIAPLLTLLVSRLQQSSAQAMSVDYDSLLEQQQYACLGFTTAISTLLGAAKNKQMHVPLECVEWIYAIAERQLKAAYGLHEPVAVGAVDPAGAAADPAHIMSSISPAQKSLSDPSTQQKRRLSRANTTGNLHTKRSERLLAIERSSVQLQCGWMLMMGLAQLGQWREEWASVWWPRALPADGAPFISPEMTWPERIHLLKARCLASAHALVCLPQKPHLAAQLASSFKATLQFADNALEASIVSMHGKQQEEMLLLAIRLHVQLRAQIMECAALVDTSVYSKAERAQQQQAAALQPALRLAERVLGGSECLQEQIAVQLANSVDMDSLHGNSSHRGGSIDTVRSISSGNNGSGDNSAWGYEAKVGITSLLADKASDTQQDLLSWLPTLVSQGSNSKQQQRVVDAGVRLVGRVFPYLSEQAQLSLLDALVTRLNKLPFNSHRHMAVLVNIVMAAHCAVSETDAQKQQLSLRVSRSLVEAARAALLVPDPHVREIAGEVLGMLARVVGKDASLGYVSYVLNELSTLAIRSRDRFARAGAAVALGSLYAHAGSIAAGSGSLKQVVAMLHSLARDRDPLVHSWALGALADAALAAGYMFEPYARTTFQLVLQLILSDSHKEPFYGSLLWLRGREHAPASIWDCASSEQRFTLSNPSGKDVRKAVHWDAALVHPNSSAYHGLPSAVDDHGDADGLFVCTRDDKDSVDARAALGRLTGALLLVLGPELQMDEKSRSRVSLVLGELYRALPSVTGSGSTFVDTTAAVVAAIDPDAHWETVVEYITAMQRQFLFSSPSAEIVRSFICSVLRPCLRVRRLVYYGAVDRKGLRQLQAAGARALESILRLYGNYLQHDNNLLCAVAWEALWLYNDSHEDAQENFTQEILRLVRTVISLCCGSGDSTLNHDSLLLAMVETLCFAFAKQVSRDMPQVQNGAESNEGNNSDIGKSVQQFGTATRQLVVSALLSILDYIRRRHLPSKLSAHWHTHILTPLLPDMLRVAHSAASAIGCEFNDLAVLGLNLVQQLIEQFSQVEDPAATSDSVLRIYQAQLLSSFMAKLTTSTDTTEKEDVLVRIAAMQVAGAYVVSGLIEQGDRMGMARVLRLLAPQPLFAHLPFMQPLLSENASKQRSRGMSVSSMQDNTEMEAPETPQLHVVLRLTMLAVWARIFDFVVSSERYNPILEESLSIHCSLLVHMWLGSIRDAAVLGSYDQWSKSVFAELNQLQGTECFEEGGLGLGLVLGLESNFVPAIRNMLDQWYLHYLPEFMQAVSQMLLSWQKNEFNMEQSVIASGDWLQLPLPLGDLFDGKETAQVPRSVVLVLGFAVQELSRLAQSDYRILSVSNGDPCVKDICSQLVPAALLDTDNISAYSTQDNMSGERQAERLLDAIYALVSTDSFNIPMLFAATAATSVESNVYQVSWLVSELWKQAISNPLSYAREQQQHKMADSLLVEKSLRVGVILLEKLKGVKVASGQNLLYLWTIDSQSVSSGNDNRYLQGESGDAALNEWIKTLSAFGRLVVSDAIAIWQATAINNSDNQQSLSKNISGSLDILAYIFACDLATDCSSGRALLWMSLWMQSLGGILDRSEQAAISLTNFVYLSSVSCSGNTVANQQSSIDDMLLELDEASASMLVPVVNSVLLQILASSSSEINSDTPSFSSEQIVSILTVVAQLLASPDKAFVSDDVRLQFIQEFTSQIQQNANLSTSLLMSLLDIPAILASTSCTSAIQTLVDLAPKSIAGLAKLAYIHLDNQDSSKDRVFDKVLSTLIQFASVASTRHKQQVKGYNGQDMVLASILMLLLSMVDTLECLPQVADAILSLATMAPDLFKTIVVRLSANHKEAKQRLEIAIRSRANNSGSKSLAGNHKPATVSRDDSEISMGITSAEPSGTSGIVLKSDFGI</sequence>
<evidence type="ECO:0000313" key="3">
    <source>
        <dbReference type="EMBL" id="KAJ2850247.1"/>
    </source>
</evidence>
<dbReference type="InterPro" id="IPR011989">
    <property type="entry name" value="ARM-like"/>
</dbReference>
<dbReference type="Pfam" id="PF20210">
    <property type="entry name" value="Laa1_Sip1_HTR5"/>
    <property type="match status" value="1"/>
</dbReference>
<dbReference type="GO" id="GO:0005829">
    <property type="term" value="C:cytosol"/>
    <property type="evidence" value="ECO:0007669"/>
    <property type="project" value="GOC"/>
</dbReference>
<feature type="compositionally biased region" description="Low complexity" evidence="2">
    <location>
        <begin position="196"/>
        <end position="205"/>
    </location>
</feature>
<dbReference type="OrthoDB" id="192608at2759"/>
<dbReference type="GO" id="GO:0006897">
    <property type="term" value="P:endocytosis"/>
    <property type="evidence" value="ECO:0007669"/>
    <property type="project" value="TreeGrafter"/>
</dbReference>
<dbReference type="Proteomes" id="UP001139887">
    <property type="component" value="Unassembled WGS sequence"/>
</dbReference>
<feature type="region of interest" description="Disordered" evidence="2">
    <location>
        <begin position="2270"/>
        <end position="2298"/>
    </location>
</feature>
<reference evidence="3" key="1">
    <citation type="submission" date="2022-07" db="EMBL/GenBank/DDBJ databases">
        <title>Phylogenomic reconstructions and comparative analyses of Kickxellomycotina fungi.</title>
        <authorList>
            <person name="Reynolds N.K."/>
            <person name="Stajich J.E."/>
            <person name="Barry K."/>
            <person name="Grigoriev I.V."/>
            <person name="Crous P."/>
            <person name="Smith M.E."/>
        </authorList>
    </citation>
    <scope>NUCLEOTIDE SEQUENCE</scope>
    <source>
        <strain evidence="3">NRRL 1566</strain>
    </source>
</reference>
<dbReference type="InterPro" id="IPR046837">
    <property type="entry name" value="Laa1/Sip1/HEATR5-like_HEAT"/>
</dbReference>
<dbReference type="GO" id="GO:0008104">
    <property type="term" value="P:intracellular protein localization"/>
    <property type="evidence" value="ECO:0007669"/>
    <property type="project" value="TreeGrafter"/>
</dbReference>
<dbReference type="PANTHER" id="PTHR21663">
    <property type="entry name" value="HYPOTHETICAL HEAT DOMAIN-CONTAINING"/>
    <property type="match status" value="1"/>
</dbReference>
<dbReference type="GO" id="GO:0030139">
    <property type="term" value="C:endocytic vesicle"/>
    <property type="evidence" value="ECO:0007669"/>
    <property type="project" value="TreeGrafter"/>
</dbReference>
<dbReference type="GO" id="GO:0016020">
    <property type="term" value="C:membrane"/>
    <property type="evidence" value="ECO:0007669"/>
    <property type="project" value="TreeGrafter"/>
</dbReference>
<keyword evidence="4" id="KW-1185">Reference proteome</keyword>
<dbReference type="SUPFAM" id="SSF48371">
    <property type="entry name" value="ARM repeat"/>
    <property type="match status" value="1"/>
</dbReference>
<evidence type="ECO:0000256" key="2">
    <source>
        <dbReference type="SAM" id="MobiDB-lite"/>
    </source>
</evidence>
<protein>
    <submittedName>
        <fullName evidence="3">Uncharacterized protein</fullName>
    </submittedName>
</protein>
<dbReference type="Gene3D" id="1.25.10.10">
    <property type="entry name" value="Leucine-rich Repeat Variant"/>
    <property type="match status" value="2"/>
</dbReference>
<comment type="caution">
    <text evidence="3">The sequence shown here is derived from an EMBL/GenBank/DDBJ whole genome shotgun (WGS) entry which is preliminary data.</text>
</comment>
<dbReference type="GO" id="GO:0042147">
    <property type="term" value="P:retrograde transport, endosome to Golgi"/>
    <property type="evidence" value="ECO:0007669"/>
    <property type="project" value="TreeGrafter"/>
</dbReference>
<feature type="compositionally biased region" description="Polar residues" evidence="2">
    <location>
        <begin position="223"/>
        <end position="247"/>
    </location>
</feature>
<dbReference type="GO" id="GO:0005794">
    <property type="term" value="C:Golgi apparatus"/>
    <property type="evidence" value="ECO:0007669"/>
    <property type="project" value="TreeGrafter"/>
</dbReference>
<dbReference type="EMBL" id="JANBUW010000038">
    <property type="protein sequence ID" value="KAJ2850247.1"/>
    <property type="molecule type" value="Genomic_DNA"/>
</dbReference>
<gene>
    <name evidence="3" type="ORF">IWW36_002043</name>
</gene>
<feature type="region of interest" description="Disordered" evidence="2">
    <location>
        <begin position="196"/>
        <end position="251"/>
    </location>
</feature>
<feature type="region of interest" description="Disordered" evidence="2">
    <location>
        <begin position="527"/>
        <end position="550"/>
    </location>
</feature>
<evidence type="ECO:0000313" key="4">
    <source>
        <dbReference type="Proteomes" id="UP001139887"/>
    </source>
</evidence>
<accession>A0A9W8I8N7</accession>
<dbReference type="PANTHER" id="PTHR21663:SF0">
    <property type="entry name" value="HEAT REPEAT-CONTAINING PROTEIN 5B"/>
    <property type="match status" value="1"/>
</dbReference>
<feature type="region of interest" description="Disordered" evidence="2">
    <location>
        <begin position="751"/>
        <end position="772"/>
    </location>
</feature>
<dbReference type="InterPro" id="IPR016024">
    <property type="entry name" value="ARM-type_fold"/>
</dbReference>
<organism evidence="3 4">
    <name type="scientific">Coemansia brasiliensis</name>
    <dbReference type="NCBI Taxonomy" id="2650707"/>
    <lineage>
        <taxon>Eukaryota</taxon>
        <taxon>Fungi</taxon>
        <taxon>Fungi incertae sedis</taxon>
        <taxon>Zoopagomycota</taxon>
        <taxon>Kickxellomycotina</taxon>
        <taxon>Kickxellomycetes</taxon>
        <taxon>Kickxellales</taxon>
        <taxon>Kickxellaceae</taxon>
        <taxon>Coemansia</taxon>
    </lineage>
</organism>
<dbReference type="InterPro" id="IPR040108">
    <property type="entry name" value="Laa1/Sip1/HEATR5"/>
</dbReference>
<feature type="compositionally biased region" description="Polar residues" evidence="2">
    <location>
        <begin position="527"/>
        <end position="539"/>
    </location>
</feature>